<sequence length="65" mass="6859">MIFTIIGCIIGAIFGYLMARLMGADMRIGGIVLTNGTIAVINGGIFGTGIGFCVDVIIISRYFIN</sequence>
<proteinExistence type="predicted"/>
<feature type="transmembrane region" description="Helical" evidence="1">
    <location>
        <begin position="39"/>
        <end position="64"/>
    </location>
</feature>
<name>A0A2L2DKM5_MIMIV</name>
<evidence type="ECO:0000313" key="2">
    <source>
        <dbReference type="EMBL" id="AVG46700.1"/>
    </source>
</evidence>
<keyword evidence="1" id="KW-0812">Transmembrane</keyword>
<keyword evidence="1" id="KW-1133">Transmembrane helix</keyword>
<protein>
    <submittedName>
        <fullName evidence="2">Uncharacterized protein</fullName>
    </submittedName>
</protein>
<organism evidence="2">
    <name type="scientific">Acanthamoeba polyphaga mimivirus</name>
    <name type="common">APMV</name>
    <dbReference type="NCBI Taxonomy" id="212035"/>
    <lineage>
        <taxon>Viruses</taxon>
        <taxon>Varidnaviria</taxon>
        <taxon>Bamfordvirae</taxon>
        <taxon>Nucleocytoviricota</taxon>
        <taxon>Megaviricetes</taxon>
        <taxon>Imitervirales</taxon>
        <taxon>Mimiviridae</taxon>
        <taxon>Megamimivirinae</taxon>
        <taxon>Mimivirus</taxon>
        <taxon>Mimivirus bradfordmassiliense</taxon>
    </lineage>
</organism>
<dbReference type="Proteomes" id="UP000280369">
    <property type="component" value="Segment"/>
</dbReference>
<dbReference type="EMBL" id="MG602507">
    <property type="protein sequence ID" value="AVG46700.1"/>
    <property type="molecule type" value="Genomic_DNA"/>
</dbReference>
<accession>A0A2L2DKM5</accession>
<keyword evidence="1" id="KW-0472">Membrane</keyword>
<organismHost>
    <name type="scientific">Acanthamoeba polyphaga</name>
    <name type="common">Amoeba</name>
    <dbReference type="NCBI Taxonomy" id="5757"/>
</organismHost>
<reference evidence="2" key="1">
    <citation type="journal article" date="2017" name="Front. Microbiol.">
        <title>Genome Characterization of the First Mimiviruses of Lineage C Isolated in Brazil.</title>
        <authorList>
            <person name="Assis F.L."/>
            <person name="Franco-Luiz A.P.M."/>
            <person name="Dos Santos R.N."/>
            <person name="Campos F.S."/>
            <person name="Dornas F.P."/>
            <person name="Borato P.V.M."/>
            <person name="Franco A.C."/>
            <person name="Abrahao J.S."/>
            <person name="Colson P."/>
            <person name="Scola B."/>
        </authorList>
    </citation>
    <scope>NUCLEOTIDE SEQUENCE [LARGE SCALE GENOMIC DNA]</scope>
</reference>
<evidence type="ECO:0000256" key="1">
    <source>
        <dbReference type="SAM" id="Phobius"/>
    </source>
</evidence>